<dbReference type="AlphaFoldDB" id="Q52256"/>
<reference evidence="6" key="3">
    <citation type="journal article" date="1996" name="Trends Microbiol.">
        <title>Bacterial polysaccharide synthesis and gene nomenclature.</title>
        <authorList>
            <person name="Reeves P.R."/>
            <person name="Hobbs M."/>
            <person name="Valvano M.A."/>
            <person name="Skurnik M."/>
            <person name="Whitfield C."/>
            <person name="Coplin D."/>
            <person name="Kido N."/>
            <person name="Klena J."/>
            <person name="Maskell D."/>
            <person name="Raetz C.R."/>
            <person name="Rick P.D."/>
        </authorList>
    </citation>
    <scope>NUCLEOTIDE SEQUENCE</scope>
    <source>
        <plasmid evidence="6">pWQ799</plasmid>
    </source>
</reference>
<name>Q52256_9ZZZZ</name>
<dbReference type="InterPro" id="IPR029044">
    <property type="entry name" value="Nucleotide-diphossugar_trans"/>
</dbReference>
<keyword evidence="2" id="KW-0328">Glycosyltransferase</keyword>
<feature type="domain" description="Glycosyltransferase 2-like" evidence="5">
    <location>
        <begin position="10"/>
        <end position="162"/>
    </location>
</feature>
<keyword evidence="4" id="KW-0472">Membrane</keyword>
<reference evidence="6" key="1">
    <citation type="journal article" date="1995" name="J. Bacteriol.">
        <title>Lateral transfer of rfb genes: a mobilizable ColE1-type plasmid carries the rfbO:54 (O:54 antigen biosynthesis) gene cluster from Salmonella enterica serovar Borreze.</title>
        <authorList>
            <person name="Keenleyside W.J."/>
            <person name="Whitfield C."/>
        </authorList>
    </citation>
    <scope>NUCLEOTIDE SEQUENCE</scope>
    <source>
        <plasmid evidence="6">pWQ799</plasmid>
    </source>
</reference>
<dbReference type="Pfam" id="PF00535">
    <property type="entry name" value="Glycos_transf_2"/>
    <property type="match status" value="1"/>
</dbReference>
<evidence type="ECO:0000256" key="2">
    <source>
        <dbReference type="ARBA" id="ARBA00022676"/>
    </source>
</evidence>
<dbReference type="GO" id="GO:0016757">
    <property type="term" value="F:glycosyltransferase activity"/>
    <property type="evidence" value="ECO:0007669"/>
    <property type="project" value="UniProtKB-KW"/>
</dbReference>
<dbReference type="Gene3D" id="3.90.550.10">
    <property type="entry name" value="Spore Coat Polysaccharide Biosynthesis Protein SpsA, Chain A"/>
    <property type="match status" value="1"/>
</dbReference>
<sequence length="274" mass="31799">MGHQFTVCMVVTRNDAAEHFNVALLSLVCQSMKPSEVLIVDNGGLTDRHYEIIANIGDELSIRLLRIAHLSSVGQARNIALHAARYQVIAVADPDDINEPDRFIKLIPELNDSVRMVGAWVREFSREKNDRGIVRRVPCEFVDIIRYSRFRSPVNNPTICYFKNDALSVGGYNTSLHFGEDYDLVTRFIRNGKIIRNIPIVMVNFRIGDAKKLYKKRGGLFLLKQEINLHRRFLENRYISLLDFFMIVTIKILVRLLPCWLFNVFYFKVLRKHE</sequence>
<reference evidence="6" key="2">
    <citation type="journal article" date="1996" name="J. Biol. Chem.">
        <title>A novel pathway for O-polysaccharide biosynthesis in Salmonella enterica serovar Borreze.</title>
        <authorList>
            <person name="Keenleyside W.J."/>
            <person name="Whitfield C."/>
        </authorList>
    </citation>
    <scope>NUCLEOTIDE SEQUENCE</scope>
    <source>
        <plasmid evidence="6">pWQ799</plasmid>
    </source>
</reference>
<dbReference type="EMBL" id="L39794">
    <property type="protein sequence ID" value="AAC98401.1"/>
    <property type="molecule type" value="Genomic_DNA"/>
</dbReference>
<organism evidence="6">
    <name type="scientific">Plasmid pWQ799</name>
    <dbReference type="NCBI Taxonomy" id="38174"/>
    <lineage>
        <taxon>other sequences</taxon>
        <taxon>plasmids</taxon>
    </lineage>
</organism>
<dbReference type="InterPro" id="IPR001173">
    <property type="entry name" value="Glyco_trans_2-like"/>
</dbReference>
<dbReference type="PANTHER" id="PTHR43685:SF5">
    <property type="entry name" value="GLYCOSYLTRANSFERASE EPSE-RELATED"/>
    <property type="match status" value="1"/>
</dbReference>
<evidence type="ECO:0000313" key="6">
    <source>
        <dbReference type="EMBL" id="AAC98401.1"/>
    </source>
</evidence>
<gene>
    <name evidence="6" type="primary">wbbE</name>
</gene>
<dbReference type="BioCyc" id="MetaCyc:MONOMER-21447"/>
<protein>
    <submittedName>
        <fullName evidence="6">N-acetylmannosamine transferase</fullName>
    </submittedName>
</protein>
<dbReference type="PANTHER" id="PTHR43685">
    <property type="entry name" value="GLYCOSYLTRANSFERASE"/>
    <property type="match status" value="1"/>
</dbReference>
<evidence type="ECO:0000256" key="3">
    <source>
        <dbReference type="ARBA" id="ARBA00022679"/>
    </source>
</evidence>
<dbReference type="SUPFAM" id="SSF53448">
    <property type="entry name" value="Nucleotide-diphospho-sugar transferases"/>
    <property type="match status" value="1"/>
</dbReference>
<proteinExistence type="inferred from homology"/>
<geneLocation type="plasmid" evidence="6">
    <name>pWQ799</name>
</geneLocation>
<comment type="similarity">
    <text evidence="1">Belongs to the glycosyltransferase 2 family.</text>
</comment>
<feature type="transmembrane region" description="Helical" evidence="4">
    <location>
        <begin position="244"/>
        <end position="267"/>
    </location>
</feature>
<evidence type="ECO:0000256" key="4">
    <source>
        <dbReference type="SAM" id="Phobius"/>
    </source>
</evidence>
<keyword evidence="3 6" id="KW-0808">Transferase</keyword>
<keyword evidence="4" id="KW-1133">Transmembrane helix</keyword>
<evidence type="ECO:0000256" key="1">
    <source>
        <dbReference type="ARBA" id="ARBA00006739"/>
    </source>
</evidence>
<dbReference type="InterPro" id="IPR050834">
    <property type="entry name" value="Glycosyltransf_2"/>
</dbReference>
<keyword evidence="6" id="KW-0614">Plasmid</keyword>
<accession>Q52256</accession>
<evidence type="ECO:0000259" key="5">
    <source>
        <dbReference type="Pfam" id="PF00535"/>
    </source>
</evidence>
<keyword evidence="4" id="KW-0812">Transmembrane</keyword>
<dbReference type="CAZy" id="GT2">
    <property type="family name" value="Glycosyltransferase Family 2"/>
</dbReference>